<evidence type="ECO:0000256" key="5">
    <source>
        <dbReference type="PROSITE-ProRule" id="PRU00042"/>
    </source>
</evidence>
<dbReference type="Gene3D" id="3.30.160.60">
    <property type="entry name" value="Classic Zinc Finger"/>
    <property type="match status" value="2"/>
</dbReference>
<evidence type="ECO:0000313" key="8">
    <source>
        <dbReference type="Proteomes" id="UP000271098"/>
    </source>
</evidence>
<keyword evidence="8" id="KW-1185">Reference proteome</keyword>
<dbReference type="GO" id="GO:0008270">
    <property type="term" value="F:zinc ion binding"/>
    <property type="evidence" value="ECO:0007669"/>
    <property type="project" value="UniProtKB-KW"/>
</dbReference>
<keyword evidence="3 5" id="KW-0863">Zinc-finger</keyword>
<dbReference type="Pfam" id="PF00096">
    <property type="entry name" value="zf-C2H2"/>
    <property type="match status" value="1"/>
</dbReference>
<gene>
    <name evidence="7" type="ORF">GPUH_LOCUS8475</name>
</gene>
<evidence type="ECO:0000313" key="7">
    <source>
        <dbReference type="EMBL" id="VDK62944.1"/>
    </source>
</evidence>
<dbReference type="Proteomes" id="UP000271098">
    <property type="component" value="Unassembled WGS sequence"/>
</dbReference>
<dbReference type="EMBL" id="UYRT01024873">
    <property type="protein sequence ID" value="VDK62944.1"/>
    <property type="molecule type" value="Genomic_DNA"/>
</dbReference>
<dbReference type="SMART" id="SM00355">
    <property type="entry name" value="ZnF_C2H2"/>
    <property type="match status" value="3"/>
</dbReference>
<evidence type="ECO:0000256" key="3">
    <source>
        <dbReference type="ARBA" id="ARBA00022771"/>
    </source>
</evidence>
<accession>A0A183DID4</accession>
<keyword evidence="4" id="KW-0862">Zinc</keyword>
<dbReference type="InterPro" id="IPR050329">
    <property type="entry name" value="GLI_C2H2-zinc-finger"/>
</dbReference>
<evidence type="ECO:0000256" key="4">
    <source>
        <dbReference type="ARBA" id="ARBA00022833"/>
    </source>
</evidence>
<dbReference type="InterPro" id="IPR036236">
    <property type="entry name" value="Znf_C2H2_sf"/>
</dbReference>
<keyword evidence="2" id="KW-0677">Repeat</keyword>
<dbReference type="OrthoDB" id="9984614at2759"/>
<dbReference type="GO" id="GO:0000978">
    <property type="term" value="F:RNA polymerase II cis-regulatory region sequence-specific DNA binding"/>
    <property type="evidence" value="ECO:0007669"/>
    <property type="project" value="TreeGrafter"/>
</dbReference>
<dbReference type="AlphaFoldDB" id="A0A183DID4"/>
<dbReference type="InterPro" id="IPR013087">
    <property type="entry name" value="Znf_C2H2_type"/>
</dbReference>
<reference evidence="7 8" key="2">
    <citation type="submission" date="2018-11" db="EMBL/GenBank/DDBJ databases">
        <authorList>
            <consortium name="Pathogen Informatics"/>
        </authorList>
    </citation>
    <scope>NUCLEOTIDE SEQUENCE [LARGE SCALE GENOMIC DNA]</scope>
</reference>
<dbReference type="PROSITE" id="PS50157">
    <property type="entry name" value="ZINC_FINGER_C2H2_2"/>
    <property type="match status" value="2"/>
</dbReference>
<name>A0A183DID4_9BILA</name>
<dbReference type="PANTHER" id="PTHR19818">
    <property type="entry name" value="ZINC FINGER PROTEIN ZIC AND GLI"/>
    <property type="match status" value="1"/>
</dbReference>
<dbReference type="WBParaSite" id="GPUH_0000848501-mRNA-1">
    <property type="protein sequence ID" value="GPUH_0000848501-mRNA-1"/>
    <property type="gene ID" value="GPUH_0000848501"/>
</dbReference>
<dbReference type="GO" id="GO:0000981">
    <property type="term" value="F:DNA-binding transcription factor activity, RNA polymerase II-specific"/>
    <property type="evidence" value="ECO:0007669"/>
    <property type="project" value="TreeGrafter"/>
</dbReference>
<evidence type="ECO:0000313" key="9">
    <source>
        <dbReference type="WBParaSite" id="GPUH_0000848501-mRNA-1"/>
    </source>
</evidence>
<organism evidence="9">
    <name type="scientific">Gongylonema pulchrum</name>
    <dbReference type="NCBI Taxonomy" id="637853"/>
    <lineage>
        <taxon>Eukaryota</taxon>
        <taxon>Metazoa</taxon>
        <taxon>Ecdysozoa</taxon>
        <taxon>Nematoda</taxon>
        <taxon>Chromadorea</taxon>
        <taxon>Rhabditida</taxon>
        <taxon>Spirurina</taxon>
        <taxon>Spiruromorpha</taxon>
        <taxon>Spiruroidea</taxon>
        <taxon>Gongylonematidae</taxon>
        <taxon>Gongylonema</taxon>
    </lineage>
</organism>
<proteinExistence type="predicted"/>
<feature type="domain" description="C2H2-type" evidence="6">
    <location>
        <begin position="180"/>
        <end position="209"/>
    </location>
</feature>
<protein>
    <submittedName>
        <fullName evidence="9">C2H2-type domain-containing protein</fullName>
    </submittedName>
</protein>
<dbReference type="SUPFAM" id="SSF57667">
    <property type="entry name" value="beta-beta-alpha zinc fingers"/>
    <property type="match status" value="1"/>
</dbReference>
<sequence>MDFERSNLLFGAIQQQEDDMQSRISCDFSDPTFLFDKVDFEIPDGCERTYNNLHAANIPNVQAAQEFELEYFNRPSSSNTQNSLFSGICQLENQFICMNNPYSSQIDSTYSSSLLNQVAESSEIVLNVTAGQISAHPLNVNTPASYAKLDTKDTVPASDRSTGMSGCNSKTSEQSCAALYRCGFSVCGWKTSSLQNFQLHLKIHKQEGENRCYWLNCGQNFPNQHFLEQHYFVHLVADHPEVKIYQCSDCNQYFSAKGTLAIHLKNVHNKEGKSY</sequence>
<dbReference type="PROSITE" id="PS00028">
    <property type="entry name" value="ZINC_FINGER_C2H2_1"/>
    <property type="match status" value="2"/>
</dbReference>
<reference evidence="9" key="1">
    <citation type="submission" date="2016-06" db="UniProtKB">
        <authorList>
            <consortium name="WormBaseParasite"/>
        </authorList>
    </citation>
    <scope>IDENTIFICATION</scope>
</reference>
<evidence type="ECO:0000256" key="2">
    <source>
        <dbReference type="ARBA" id="ARBA00022737"/>
    </source>
</evidence>
<dbReference type="PANTHER" id="PTHR19818:SF139">
    <property type="entry name" value="PAIR-RULE PROTEIN ODD-PAIRED"/>
    <property type="match status" value="1"/>
</dbReference>
<feature type="domain" description="C2H2-type" evidence="6">
    <location>
        <begin position="245"/>
        <end position="273"/>
    </location>
</feature>
<evidence type="ECO:0000256" key="1">
    <source>
        <dbReference type="ARBA" id="ARBA00022723"/>
    </source>
</evidence>
<evidence type="ECO:0000259" key="6">
    <source>
        <dbReference type="PROSITE" id="PS50157"/>
    </source>
</evidence>
<keyword evidence="1" id="KW-0479">Metal-binding</keyword>
<dbReference type="GO" id="GO:0045944">
    <property type="term" value="P:positive regulation of transcription by RNA polymerase II"/>
    <property type="evidence" value="ECO:0007669"/>
    <property type="project" value="UniProtKB-ARBA"/>
</dbReference>
<dbReference type="GO" id="GO:0005634">
    <property type="term" value="C:nucleus"/>
    <property type="evidence" value="ECO:0007669"/>
    <property type="project" value="UniProtKB-ARBA"/>
</dbReference>